<comment type="caution">
    <text evidence="3">The sequence shown here is derived from an EMBL/GenBank/DDBJ whole genome shotgun (WGS) entry which is preliminary data.</text>
</comment>
<protein>
    <submittedName>
        <fullName evidence="3">Uncharacterized protein</fullName>
    </submittedName>
</protein>
<feature type="region of interest" description="Disordered" evidence="1">
    <location>
        <begin position="1"/>
        <end position="27"/>
    </location>
</feature>
<gene>
    <name evidence="3" type="ORF">BPAE_0129g00190</name>
</gene>
<dbReference type="EMBL" id="PQXI01000129">
    <property type="protein sequence ID" value="TGO23535.1"/>
    <property type="molecule type" value="Genomic_DNA"/>
</dbReference>
<feature type="region of interest" description="Disordered" evidence="1">
    <location>
        <begin position="316"/>
        <end position="351"/>
    </location>
</feature>
<dbReference type="Proteomes" id="UP000297910">
    <property type="component" value="Unassembled WGS sequence"/>
</dbReference>
<keyword evidence="2" id="KW-1133">Transmembrane helix</keyword>
<feature type="compositionally biased region" description="Polar residues" evidence="1">
    <location>
        <begin position="335"/>
        <end position="345"/>
    </location>
</feature>
<dbReference type="AlphaFoldDB" id="A0A4Z1FGI8"/>
<keyword evidence="2" id="KW-0472">Membrane</keyword>
<keyword evidence="4" id="KW-1185">Reference proteome</keyword>
<feature type="compositionally biased region" description="Gly residues" evidence="1">
    <location>
        <begin position="390"/>
        <end position="399"/>
    </location>
</feature>
<keyword evidence="2" id="KW-0812">Transmembrane</keyword>
<evidence type="ECO:0000313" key="4">
    <source>
        <dbReference type="Proteomes" id="UP000297910"/>
    </source>
</evidence>
<feature type="region of interest" description="Disordered" evidence="1">
    <location>
        <begin position="370"/>
        <end position="403"/>
    </location>
</feature>
<feature type="compositionally biased region" description="Basic residues" evidence="1">
    <location>
        <begin position="1"/>
        <end position="16"/>
    </location>
</feature>
<evidence type="ECO:0000256" key="2">
    <source>
        <dbReference type="SAM" id="Phobius"/>
    </source>
</evidence>
<feature type="transmembrane region" description="Helical" evidence="2">
    <location>
        <begin position="409"/>
        <end position="428"/>
    </location>
</feature>
<accession>A0A4Z1FGI8</accession>
<proteinExistence type="predicted"/>
<evidence type="ECO:0000256" key="1">
    <source>
        <dbReference type="SAM" id="MobiDB-lite"/>
    </source>
</evidence>
<feature type="compositionally biased region" description="Polar residues" evidence="1">
    <location>
        <begin position="248"/>
        <end position="289"/>
    </location>
</feature>
<feature type="compositionally biased region" description="Basic and acidic residues" evidence="1">
    <location>
        <begin position="370"/>
        <end position="386"/>
    </location>
</feature>
<feature type="compositionally biased region" description="Pro residues" evidence="1">
    <location>
        <begin position="320"/>
        <end position="331"/>
    </location>
</feature>
<feature type="compositionally biased region" description="Basic and acidic residues" evidence="1">
    <location>
        <begin position="234"/>
        <end position="243"/>
    </location>
</feature>
<feature type="region of interest" description="Disordered" evidence="1">
    <location>
        <begin position="212"/>
        <end position="294"/>
    </location>
</feature>
<organism evidence="3 4">
    <name type="scientific">Botrytis paeoniae</name>
    <dbReference type="NCBI Taxonomy" id="278948"/>
    <lineage>
        <taxon>Eukaryota</taxon>
        <taxon>Fungi</taxon>
        <taxon>Dikarya</taxon>
        <taxon>Ascomycota</taxon>
        <taxon>Pezizomycotina</taxon>
        <taxon>Leotiomycetes</taxon>
        <taxon>Helotiales</taxon>
        <taxon>Sclerotiniaceae</taxon>
        <taxon>Botrytis</taxon>
    </lineage>
</organism>
<evidence type="ECO:0000313" key="3">
    <source>
        <dbReference type="EMBL" id="TGO23535.1"/>
    </source>
</evidence>
<sequence length="430" mass="48472">MPRTRSRHATRVSRRSPPRETHSGAGIRSNLKKNDICVGCIVWLPSKLESDGDLVCNRGKSCCNGRCLNDEGYNHPVVILEHEDGVCSVAMVENLFFLVKFLVHRGNKLTSKPRQKHNQKSRIAISQTPQNLEDVDTDPEIMLYLETGEMNKASFIITEHVFPIPFSKLRAISFKPDSRAFDTRLCKMSYLELIGRFEMDKDRAEWMDTVTMKGKQGNASAERRRRGQRGPRVTFRDPWEEIRGNVLASHQSSESTTRPLDQRSLSEPVPSTSFPTLPQITPQTHTVPTTPSPGWYTYSRATSLANERQSLLQQTYPVPSHLPPSPSPSPPLATGHQQYHTNVPSRPSRPTYHVALPSVERYDRSHWDARIRNSDSRSQDLEDGRYAGRSGNGNGNGNGEDGERHEGGLFVQLVVVFLGLGGFVWWLYGK</sequence>
<name>A0A4Z1FGI8_9HELO</name>
<reference evidence="3 4" key="1">
    <citation type="submission" date="2017-12" db="EMBL/GenBank/DDBJ databases">
        <title>Comparative genomics of Botrytis spp.</title>
        <authorList>
            <person name="Valero-Jimenez C.A."/>
            <person name="Tapia P."/>
            <person name="Veloso J."/>
            <person name="Silva-Moreno E."/>
            <person name="Staats M."/>
            <person name="Valdes J.H."/>
            <person name="Van Kan J.A.L."/>
        </authorList>
    </citation>
    <scope>NUCLEOTIDE SEQUENCE [LARGE SCALE GENOMIC DNA]</scope>
    <source>
        <strain evidence="3 4">Bp0003</strain>
    </source>
</reference>